<keyword evidence="12" id="KW-0010">Activator</keyword>
<dbReference type="OrthoDB" id="407555at2759"/>
<dbReference type="GO" id="GO:0004674">
    <property type="term" value="F:protein serine/threonine kinase activity"/>
    <property type="evidence" value="ECO:0007669"/>
    <property type="project" value="UniProtKB-KW"/>
</dbReference>
<dbReference type="GO" id="GO:0005516">
    <property type="term" value="F:calmodulin binding"/>
    <property type="evidence" value="ECO:0007669"/>
    <property type="project" value="UniProtKB-KW"/>
</dbReference>
<dbReference type="InterPro" id="IPR027417">
    <property type="entry name" value="P-loop_NTPase"/>
</dbReference>
<dbReference type="Gene3D" id="1.25.40.20">
    <property type="entry name" value="Ankyrin repeat-containing domain"/>
    <property type="match status" value="1"/>
</dbReference>
<keyword evidence="3" id="KW-0597">Phosphoprotein</keyword>
<dbReference type="PANTHER" id="PTHR23335:SF0">
    <property type="entry name" value="CALMODULIN-BINDING TRANSCRIPTION ACTIVATOR 2-LIKE ISOFORM X1"/>
    <property type="match status" value="1"/>
</dbReference>
<dbReference type="SUPFAM" id="SSF81296">
    <property type="entry name" value="E set domains"/>
    <property type="match status" value="1"/>
</dbReference>
<dbReference type="GO" id="GO:0003712">
    <property type="term" value="F:transcription coregulator activity"/>
    <property type="evidence" value="ECO:0007669"/>
    <property type="project" value="TreeGrafter"/>
</dbReference>
<evidence type="ECO:0000256" key="1">
    <source>
        <dbReference type="ARBA" id="ARBA00004123"/>
    </source>
</evidence>
<keyword evidence="10" id="KW-0175">Coiled coil</keyword>
<dbReference type="FunFam" id="1.20.5.190:FF:000003">
    <property type="entry name" value="Calmodulin-binding transcription activator 2"/>
    <property type="match status" value="1"/>
</dbReference>
<evidence type="ECO:0000313" key="18">
    <source>
        <dbReference type="EMBL" id="PON93067.1"/>
    </source>
</evidence>
<name>A0A2P5F5K5_TREOI</name>
<dbReference type="GO" id="GO:0009409">
    <property type="term" value="P:response to cold"/>
    <property type="evidence" value="ECO:0007669"/>
    <property type="project" value="UniProtKB-ARBA"/>
</dbReference>
<dbReference type="STRING" id="63057.A0A2P5F5K5"/>
<dbReference type="InterPro" id="IPR002110">
    <property type="entry name" value="Ankyrin_rpt"/>
</dbReference>
<evidence type="ECO:0000256" key="8">
    <source>
        <dbReference type="ARBA" id="ARBA00023016"/>
    </source>
</evidence>
<comment type="subcellular location">
    <subcellularLocation>
        <location evidence="1">Nucleus</location>
    </subcellularLocation>
</comment>
<feature type="repeat" description="ANK" evidence="15">
    <location>
        <begin position="660"/>
        <end position="692"/>
    </location>
</feature>
<keyword evidence="19" id="KW-1185">Reference proteome</keyword>
<keyword evidence="7" id="KW-0805">Transcription regulation</keyword>
<keyword evidence="18" id="KW-0808">Transferase</keyword>
<accession>A0A2P5F5K5</accession>
<evidence type="ECO:0000313" key="19">
    <source>
        <dbReference type="Proteomes" id="UP000237000"/>
    </source>
</evidence>
<evidence type="ECO:0000256" key="9">
    <source>
        <dbReference type="ARBA" id="ARBA00023043"/>
    </source>
</evidence>
<dbReference type="Pfam" id="PF00612">
    <property type="entry name" value="IQ"/>
    <property type="match status" value="2"/>
</dbReference>
<dbReference type="PROSITE" id="PS50088">
    <property type="entry name" value="ANK_REPEAT"/>
    <property type="match status" value="1"/>
</dbReference>
<evidence type="ECO:0000259" key="17">
    <source>
        <dbReference type="PROSITE" id="PS51437"/>
    </source>
</evidence>
<dbReference type="EMBL" id="JXTC01000060">
    <property type="protein sequence ID" value="PON93067.1"/>
    <property type="molecule type" value="Genomic_DNA"/>
</dbReference>
<proteinExistence type="inferred from homology"/>
<comment type="caution">
    <text evidence="18">The sequence shown here is derived from an EMBL/GenBank/DDBJ whole genome shotgun (WGS) entry which is preliminary data.</text>
</comment>
<feature type="region of interest" description="Disordered" evidence="16">
    <location>
        <begin position="156"/>
        <end position="175"/>
    </location>
</feature>
<evidence type="ECO:0000256" key="12">
    <source>
        <dbReference type="ARBA" id="ARBA00023159"/>
    </source>
</evidence>
<dbReference type="InterPro" id="IPR005559">
    <property type="entry name" value="CG-1_dom"/>
</dbReference>
<evidence type="ECO:0000256" key="13">
    <source>
        <dbReference type="ARBA" id="ARBA00023163"/>
    </source>
</evidence>
<evidence type="ECO:0000256" key="14">
    <source>
        <dbReference type="ARBA" id="ARBA00023242"/>
    </source>
</evidence>
<dbReference type="AlphaFoldDB" id="A0A2P5F5K5"/>
<feature type="domain" description="CG-1" evidence="17">
    <location>
        <begin position="15"/>
        <end position="141"/>
    </location>
</feature>
<dbReference type="SUPFAM" id="SSF52540">
    <property type="entry name" value="P-loop containing nucleoside triphosphate hydrolases"/>
    <property type="match status" value="1"/>
</dbReference>
<keyword evidence="6" id="KW-0112">Calmodulin-binding</keyword>
<keyword evidence="4" id="KW-0677">Repeat</keyword>
<keyword evidence="18" id="KW-0723">Serine/threonine-protein kinase</keyword>
<dbReference type="Pfam" id="PF03859">
    <property type="entry name" value="CG-1"/>
    <property type="match status" value="1"/>
</dbReference>
<reference evidence="19" key="1">
    <citation type="submission" date="2016-06" db="EMBL/GenBank/DDBJ databases">
        <title>Parallel loss of symbiosis genes in relatives of nitrogen-fixing non-legume Parasponia.</title>
        <authorList>
            <person name="Van Velzen R."/>
            <person name="Holmer R."/>
            <person name="Bu F."/>
            <person name="Rutten L."/>
            <person name="Van Zeijl A."/>
            <person name="Liu W."/>
            <person name="Santuari L."/>
            <person name="Cao Q."/>
            <person name="Sharma T."/>
            <person name="Shen D."/>
            <person name="Roswanjaya Y."/>
            <person name="Wardhani T."/>
            <person name="Kalhor M.S."/>
            <person name="Jansen J."/>
            <person name="Van den Hoogen J."/>
            <person name="Gungor B."/>
            <person name="Hartog M."/>
            <person name="Hontelez J."/>
            <person name="Verver J."/>
            <person name="Yang W.-C."/>
            <person name="Schijlen E."/>
            <person name="Repin R."/>
            <person name="Schilthuizen M."/>
            <person name="Schranz E."/>
            <person name="Heidstra R."/>
            <person name="Miyata K."/>
            <person name="Fedorova E."/>
            <person name="Kohlen W."/>
            <person name="Bisseling T."/>
            <person name="Smit S."/>
            <person name="Geurts R."/>
        </authorList>
    </citation>
    <scope>NUCLEOTIDE SEQUENCE [LARGE SCALE GENOMIC DNA]</scope>
    <source>
        <strain evidence="19">cv. RG33-2</strain>
    </source>
</reference>
<sequence length="1114" mass="124689">MAELKRFLPNQQLDLEQILQEAQHRWLRPTEICEILRNHHKFQLTPDPPLTPPAGSLFLFDRKALRYFRKDGHRWRKKKDGKTVKEAHEKLKAGSVDVLHCYYAHGEENDSFQRRSYWMLDGQLEHIVLVHYREVKEGYKSGVSRLLPTPRPLVESPQNSFAQANSPAPTVQTSFATNPNRVEWNGQTLSSEFEDVDSGDNPGATLMQPALGSISHNSSLLSHSDAGFTELSRNPPGSWYSGPKLYHAAGSSVWAPTHGSTRHEESMRGQKCDVEEPGGADFITHKLTGARLDVDGKVSDIFALSDRLITDMGIQVAPLASKRDIEVTQERNLNSVDPPFHCYSDPQMVATFASKVEKKSEDKDVTLPNHESGELKKLDSFGRWMDKEIGVDCDDSLMASDSGNYWNAIDAENDDKEVSSLSHHMQLEIDSLGPSLSQEQLFSICDFSPDWTYSGVETKVLIAGRFLGSKKHSDETKWGCMFGEIEVPAEVVIDNVIRCKTPLHASGHVPFYVTCSNRLACSEVREFEYRVKPQGIAVNSAPEDELRLQIRLGKLLSLGSERKSLNCSILDCDKCKLKDSICSRKFKIGHLRSSDILIQNLLKDRLYQWLIFKIHEEGKGPHVLDDEGLGVIHLAAALGYQWAIGPIVAAGVSPNFRDARGRTGLHWASCFGREETVVALVRLGTAPGAVDDPTPAFPGGQTAADLASSRRHKGIAGYLAEADLTSHLSSLKINENVADISGARIAAESATEAEAKVVTSGLGVDNHSLKGSLAAVRKSAHAAALIQASFRNRSFRHRQLTKIRDDVSNDSVDLVALGSLNKVQQSSHFEDYLHSAAKKIQKKYRGWKGRKEFLDIRSRIVKIQAYVRGHQVRKQYKKLVWSVSILEKVILRWRRKGVGLRGFRVEKATEDASRDIKRSDEYEFLRIGRRQKCAAVEKALLRVKSMVRHPEAREQYMRLVSKFEKFELRRQQPPPPSIPFALFRPGSERISHLQPDPTNLAPTPLISHLSAEFFAGFLDPLSHSTIPSKTSEFFSHYFEFQHVLSTFQPLGLTIQATKLSNLAYKTGFPPPSHIHSASYSQIRRPTSLIAEILLFSPYLLNFAYQSLLCSSVAV</sequence>
<dbReference type="InterPro" id="IPR036770">
    <property type="entry name" value="Ankyrin_rpt-contain_sf"/>
</dbReference>
<evidence type="ECO:0000256" key="7">
    <source>
        <dbReference type="ARBA" id="ARBA00023015"/>
    </source>
</evidence>
<dbReference type="InterPro" id="IPR000048">
    <property type="entry name" value="IQ_motif_EF-hand-BS"/>
</dbReference>
<dbReference type="Pfam" id="PF01833">
    <property type="entry name" value="TIG"/>
    <property type="match status" value="1"/>
</dbReference>
<dbReference type="SMART" id="SM00015">
    <property type="entry name" value="IQ"/>
    <property type="match status" value="3"/>
</dbReference>
<dbReference type="GO" id="GO:0006357">
    <property type="term" value="P:regulation of transcription by RNA polymerase II"/>
    <property type="evidence" value="ECO:0007669"/>
    <property type="project" value="TreeGrafter"/>
</dbReference>
<gene>
    <name evidence="18" type="ORF">TorRG33x02_109730</name>
</gene>
<dbReference type="InParanoid" id="A0A2P5F5K5"/>
<evidence type="ECO:0000256" key="2">
    <source>
        <dbReference type="ARBA" id="ARBA00008267"/>
    </source>
</evidence>
<dbReference type="Proteomes" id="UP000237000">
    <property type="component" value="Unassembled WGS sequence"/>
</dbReference>
<keyword evidence="9 15" id="KW-0040">ANK repeat</keyword>
<keyword evidence="13" id="KW-0804">Transcription</keyword>
<dbReference type="InterPro" id="IPR002909">
    <property type="entry name" value="IPT_dom"/>
</dbReference>
<keyword evidence="5" id="KW-0106">Calcium</keyword>
<organism evidence="18 19">
    <name type="scientific">Trema orientale</name>
    <name type="common">Charcoal tree</name>
    <name type="synonym">Celtis orientalis</name>
    <dbReference type="NCBI Taxonomy" id="63057"/>
    <lineage>
        <taxon>Eukaryota</taxon>
        <taxon>Viridiplantae</taxon>
        <taxon>Streptophyta</taxon>
        <taxon>Embryophyta</taxon>
        <taxon>Tracheophyta</taxon>
        <taxon>Spermatophyta</taxon>
        <taxon>Magnoliopsida</taxon>
        <taxon>eudicotyledons</taxon>
        <taxon>Gunneridae</taxon>
        <taxon>Pentapetalae</taxon>
        <taxon>rosids</taxon>
        <taxon>fabids</taxon>
        <taxon>Rosales</taxon>
        <taxon>Cannabaceae</taxon>
        <taxon>Trema</taxon>
    </lineage>
</organism>
<dbReference type="InterPro" id="IPR013783">
    <property type="entry name" value="Ig-like_fold"/>
</dbReference>
<dbReference type="GO" id="GO:0005634">
    <property type="term" value="C:nucleus"/>
    <property type="evidence" value="ECO:0007669"/>
    <property type="project" value="UniProtKB-SubCell"/>
</dbReference>
<dbReference type="SMART" id="SM01076">
    <property type="entry name" value="CG-1"/>
    <property type="match status" value="1"/>
</dbReference>
<evidence type="ECO:0000256" key="3">
    <source>
        <dbReference type="ARBA" id="ARBA00022553"/>
    </source>
</evidence>
<dbReference type="PANTHER" id="PTHR23335">
    <property type="entry name" value="CALMODULIN-BINDING TRANSCRIPTION ACTIVATOR CAMTA"/>
    <property type="match status" value="1"/>
</dbReference>
<dbReference type="InterPro" id="IPR014756">
    <property type="entry name" value="Ig_E-set"/>
</dbReference>
<dbReference type="Gene3D" id="2.60.40.10">
    <property type="entry name" value="Immunoglobulins"/>
    <property type="match status" value="1"/>
</dbReference>
<keyword evidence="18" id="KW-0418">Kinase</keyword>
<protein>
    <submittedName>
        <fullName evidence="18">Serine/threonine protein kinase</fullName>
    </submittedName>
</protein>
<dbReference type="PROSITE" id="PS51437">
    <property type="entry name" value="CG_1"/>
    <property type="match status" value="1"/>
</dbReference>
<keyword evidence="11" id="KW-0238">DNA-binding</keyword>
<dbReference type="PROSITE" id="PS50096">
    <property type="entry name" value="IQ"/>
    <property type="match status" value="3"/>
</dbReference>
<evidence type="ECO:0000256" key="15">
    <source>
        <dbReference type="PROSITE-ProRule" id="PRU00023"/>
    </source>
</evidence>
<evidence type="ECO:0000256" key="11">
    <source>
        <dbReference type="ARBA" id="ARBA00023125"/>
    </source>
</evidence>
<evidence type="ECO:0000256" key="5">
    <source>
        <dbReference type="ARBA" id="ARBA00022837"/>
    </source>
</evidence>
<comment type="similarity">
    <text evidence="2">Belongs to the CAMTA family.</text>
</comment>
<evidence type="ECO:0000256" key="10">
    <source>
        <dbReference type="ARBA" id="ARBA00023054"/>
    </source>
</evidence>
<keyword evidence="14" id="KW-0539">Nucleus</keyword>
<evidence type="ECO:0000256" key="16">
    <source>
        <dbReference type="SAM" id="MobiDB-lite"/>
    </source>
</evidence>
<evidence type="ECO:0000256" key="6">
    <source>
        <dbReference type="ARBA" id="ARBA00022860"/>
    </source>
</evidence>
<dbReference type="CDD" id="cd00102">
    <property type="entry name" value="IPT"/>
    <property type="match status" value="1"/>
</dbReference>
<keyword evidence="8" id="KW-0346">Stress response</keyword>
<dbReference type="SUPFAM" id="SSF48403">
    <property type="entry name" value="Ankyrin repeat"/>
    <property type="match status" value="1"/>
</dbReference>
<evidence type="ECO:0000256" key="4">
    <source>
        <dbReference type="ARBA" id="ARBA00022737"/>
    </source>
</evidence>
<dbReference type="Gene3D" id="1.20.5.190">
    <property type="match status" value="1"/>
</dbReference>
<dbReference type="GO" id="GO:0003690">
    <property type="term" value="F:double-stranded DNA binding"/>
    <property type="evidence" value="ECO:0007669"/>
    <property type="project" value="TreeGrafter"/>
</dbReference>
<dbReference type="FunFam" id="2.60.40.10:FF:000314">
    <property type="entry name" value="Calmodulin-binding transcription activator 2"/>
    <property type="match status" value="1"/>
</dbReference>